<gene>
    <name evidence="1" type="ORF">MNBD_GAMMA11-3445</name>
</gene>
<organism evidence="1">
    <name type="scientific">hydrothermal vent metagenome</name>
    <dbReference type="NCBI Taxonomy" id="652676"/>
    <lineage>
        <taxon>unclassified sequences</taxon>
        <taxon>metagenomes</taxon>
        <taxon>ecological metagenomes</taxon>
    </lineage>
</organism>
<reference evidence="1" key="1">
    <citation type="submission" date="2018-06" db="EMBL/GenBank/DDBJ databases">
        <authorList>
            <person name="Zhirakovskaya E."/>
        </authorList>
    </citation>
    <scope>NUCLEOTIDE SEQUENCE</scope>
</reference>
<dbReference type="AlphaFoldDB" id="A0A3B0XVE3"/>
<evidence type="ECO:0000313" key="1">
    <source>
        <dbReference type="EMBL" id="VAW65869.1"/>
    </source>
</evidence>
<dbReference type="EMBL" id="UOFG01000258">
    <property type="protein sequence ID" value="VAW65869.1"/>
    <property type="molecule type" value="Genomic_DNA"/>
</dbReference>
<accession>A0A3B0XVE3</accession>
<name>A0A3B0XVE3_9ZZZZ</name>
<sequence length="70" mass="7849">MSCHNQPKGVLAKICGYDLPLQVLKSNAGFYIGTADDEGPVSRESTEYYATHEIANNKLNTKDWIQNLYL</sequence>
<protein>
    <submittedName>
        <fullName evidence="1">Uncharacterized protein</fullName>
    </submittedName>
</protein>
<proteinExistence type="predicted"/>